<dbReference type="eggNOG" id="COG2268">
    <property type="taxonomic scope" value="Bacteria"/>
</dbReference>
<keyword evidence="2" id="KW-0175">Coiled coil</keyword>
<dbReference type="GO" id="GO:0005886">
    <property type="term" value="C:plasma membrane"/>
    <property type="evidence" value="ECO:0007669"/>
    <property type="project" value="TreeGrafter"/>
</dbReference>
<dbReference type="InterPro" id="IPR027705">
    <property type="entry name" value="Flotillin_fam"/>
</dbReference>
<name>A0A098LD60_9BACT</name>
<sequence length="686" mass="76245">MILVLLVKWYKKVPQGKAIVRTGAGGTKVTFTAMFVIPVLHKMEIMDISLKTLHIKRIGKDGLICQDNIRADIEVAFFVRVNKGVEDVVKVAQTIGCERASHKETLVSIFDSKFSEALKTVGRRFDFVSLYSDRDKFKKEILDIIGTDLNGYHLDDCAIDYLEQTPLEFMKTDNILDSQGIKKITEITAQQKILANEIKRNEEKVLRKQDVEAKEAILELNRQLAETEERQQREIAIIRAREKAEAEKVMSEEKLKSELARIKSEEGIQVAEENKQRQIIVASKSKERTDAVETQRVEKDKLLEANEKERVVALAIIEKDKALEEEKKNIQDVIRERVMVEKTVVTEEEKIKDAKAFAEANRNKEVAITNATTQAEELKVKEIKMAEAMKAAAEIKALQLMLEAEAAQKASASQADARRTIAEVTILEESTKGLAEAQVIEAKAKAQEKQGTTEALVFEKKSVAEAKGIEAKATAEAKGIEAKAAADEKKGTMEATVLHKKMEAEAQGITQKADAMKKLDGVGKDHEEFKLKLDKEKSIELAEINIQKDIAEAQAKVISEALKASKIEIVGGETMFFDKIVGSITKGKSLDKMVDNSKLLTDIKGSFLGDGNENLLERIQDLLGKHKLSTEDIKNLSISALILKLSSGTVDNALKNTLASVLNEARDLGIANQTLENLGIKIKTKE</sequence>
<dbReference type="STRING" id="153721.MYP_1577"/>
<organism evidence="3 4">
    <name type="scientific">Sporocytophaga myxococcoides</name>
    <dbReference type="NCBI Taxonomy" id="153721"/>
    <lineage>
        <taxon>Bacteria</taxon>
        <taxon>Pseudomonadati</taxon>
        <taxon>Bacteroidota</taxon>
        <taxon>Cytophagia</taxon>
        <taxon>Cytophagales</taxon>
        <taxon>Cytophagaceae</taxon>
        <taxon>Sporocytophaga</taxon>
    </lineage>
</organism>
<accession>A0A098LD60</accession>
<protein>
    <recommendedName>
        <fullName evidence="5">Band 7 domain-containing protein</fullName>
    </recommendedName>
</protein>
<dbReference type="PANTHER" id="PTHR13806">
    <property type="entry name" value="FLOTILLIN-RELATED"/>
    <property type="match status" value="1"/>
</dbReference>
<dbReference type="SUPFAM" id="SSF117892">
    <property type="entry name" value="Band 7/SPFH domain"/>
    <property type="match status" value="1"/>
</dbReference>
<evidence type="ECO:0008006" key="5">
    <source>
        <dbReference type="Google" id="ProtNLM"/>
    </source>
</evidence>
<comment type="caution">
    <text evidence="3">The sequence shown here is derived from an EMBL/GenBank/DDBJ whole genome shotgun (WGS) entry which is preliminary data.</text>
</comment>
<feature type="coiled-coil region" evidence="2">
    <location>
        <begin position="208"/>
        <end position="261"/>
    </location>
</feature>
<evidence type="ECO:0000256" key="2">
    <source>
        <dbReference type="SAM" id="Coils"/>
    </source>
</evidence>
<comment type="subcellular location">
    <subcellularLocation>
        <location evidence="1">Endomembrane system</location>
    </subcellularLocation>
</comment>
<evidence type="ECO:0000256" key="1">
    <source>
        <dbReference type="ARBA" id="ARBA00004308"/>
    </source>
</evidence>
<proteinExistence type="predicted"/>
<dbReference type="AlphaFoldDB" id="A0A098LD60"/>
<dbReference type="PANTHER" id="PTHR13806:SF31">
    <property type="entry name" value="FLOTILLIN-LIKE PROTEIN 1-RELATED"/>
    <property type="match status" value="1"/>
</dbReference>
<dbReference type="InterPro" id="IPR036013">
    <property type="entry name" value="Band_7/SPFH_dom_sf"/>
</dbReference>
<dbReference type="GO" id="GO:0012505">
    <property type="term" value="C:endomembrane system"/>
    <property type="evidence" value="ECO:0007669"/>
    <property type="project" value="UniProtKB-SubCell"/>
</dbReference>
<evidence type="ECO:0000313" key="3">
    <source>
        <dbReference type="EMBL" id="GAL84349.1"/>
    </source>
</evidence>
<dbReference type="Proteomes" id="UP000030185">
    <property type="component" value="Unassembled WGS sequence"/>
</dbReference>
<gene>
    <name evidence="3" type="ORF">MYP_1577</name>
</gene>
<keyword evidence="4" id="KW-1185">Reference proteome</keyword>
<evidence type="ECO:0000313" key="4">
    <source>
        <dbReference type="Proteomes" id="UP000030185"/>
    </source>
</evidence>
<feature type="coiled-coil region" evidence="2">
    <location>
        <begin position="316"/>
        <end position="343"/>
    </location>
</feature>
<reference evidence="3 4" key="1">
    <citation type="submission" date="2014-09" db="EMBL/GenBank/DDBJ databases">
        <title>Sporocytophaga myxococcoides PG-01 genome sequencing.</title>
        <authorList>
            <person name="Liu L."/>
            <person name="Gao P.J."/>
            <person name="Chen G.J."/>
            <person name="Wang L.S."/>
        </authorList>
    </citation>
    <scope>NUCLEOTIDE SEQUENCE [LARGE SCALE GENOMIC DNA]</scope>
    <source>
        <strain evidence="3 4">PG-01</strain>
    </source>
</reference>
<dbReference type="EMBL" id="BBLT01000002">
    <property type="protein sequence ID" value="GAL84349.1"/>
    <property type="molecule type" value="Genomic_DNA"/>
</dbReference>